<accession>A0A9W8MGR9</accession>
<dbReference type="Gene3D" id="1.10.630.10">
    <property type="entry name" value="Cytochrome P450"/>
    <property type="match status" value="1"/>
</dbReference>
<dbReference type="CDD" id="cd11065">
    <property type="entry name" value="CYP64-like"/>
    <property type="match status" value="1"/>
</dbReference>
<comment type="similarity">
    <text evidence="3 10">Belongs to the cytochrome P450 family.</text>
</comment>
<dbReference type="InterPro" id="IPR001128">
    <property type="entry name" value="Cyt_P450"/>
</dbReference>
<comment type="pathway">
    <text evidence="2">Secondary metabolite biosynthesis.</text>
</comment>
<dbReference type="PRINTS" id="PR00463">
    <property type="entry name" value="EP450I"/>
</dbReference>
<evidence type="ECO:0000256" key="5">
    <source>
        <dbReference type="ARBA" id="ARBA00022723"/>
    </source>
</evidence>
<dbReference type="InterPro" id="IPR036396">
    <property type="entry name" value="Cyt_P450_sf"/>
</dbReference>
<organism evidence="11 12">
    <name type="scientific">Candolleomyces eurysporus</name>
    <dbReference type="NCBI Taxonomy" id="2828524"/>
    <lineage>
        <taxon>Eukaryota</taxon>
        <taxon>Fungi</taxon>
        <taxon>Dikarya</taxon>
        <taxon>Basidiomycota</taxon>
        <taxon>Agaricomycotina</taxon>
        <taxon>Agaricomycetes</taxon>
        <taxon>Agaricomycetidae</taxon>
        <taxon>Agaricales</taxon>
        <taxon>Agaricineae</taxon>
        <taxon>Psathyrellaceae</taxon>
        <taxon>Candolleomyces</taxon>
    </lineage>
</organism>
<keyword evidence="4 9" id="KW-0349">Heme</keyword>
<gene>
    <name evidence="11" type="ORF">H1R20_g8646</name>
</gene>
<evidence type="ECO:0000256" key="6">
    <source>
        <dbReference type="ARBA" id="ARBA00023002"/>
    </source>
</evidence>
<keyword evidence="6 10" id="KW-0560">Oxidoreductase</keyword>
<evidence type="ECO:0000256" key="8">
    <source>
        <dbReference type="ARBA" id="ARBA00023033"/>
    </source>
</evidence>
<keyword evidence="5 9" id="KW-0479">Metal-binding</keyword>
<evidence type="ECO:0000313" key="11">
    <source>
        <dbReference type="EMBL" id="KAJ2928448.1"/>
    </source>
</evidence>
<dbReference type="InterPro" id="IPR002401">
    <property type="entry name" value="Cyt_P450_E_grp-I"/>
</dbReference>
<dbReference type="GO" id="GO:0016705">
    <property type="term" value="F:oxidoreductase activity, acting on paired donors, with incorporation or reduction of molecular oxygen"/>
    <property type="evidence" value="ECO:0007669"/>
    <property type="project" value="InterPro"/>
</dbReference>
<dbReference type="InterPro" id="IPR050364">
    <property type="entry name" value="Cytochrome_P450_fung"/>
</dbReference>
<feature type="binding site" description="axial binding residue" evidence="9">
    <location>
        <position position="341"/>
    </location>
    <ligand>
        <name>heme</name>
        <dbReference type="ChEBI" id="CHEBI:30413"/>
    </ligand>
    <ligandPart>
        <name>Fe</name>
        <dbReference type="ChEBI" id="CHEBI:18248"/>
    </ligandPart>
</feature>
<dbReference type="GO" id="GO:0004497">
    <property type="term" value="F:monooxygenase activity"/>
    <property type="evidence" value="ECO:0007669"/>
    <property type="project" value="UniProtKB-KW"/>
</dbReference>
<evidence type="ECO:0000256" key="2">
    <source>
        <dbReference type="ARBA" id="ARBA00005179"/>
    </source>
</evidence>
<keyword evidence="8 10" id="KW-0503">Monooxygenase</keyword>
<dbReference type="OrthoDB" id="2789670at2759"/>
<evidence type="ECO:0000256" key="1">
    <source>
        <dbReference type="ARBA" id="ARBA00001971"/>
    </source>
</evidence>
<dbReference type="SUPFAM" id="SSF48264">
    <property type="entry name" value="Cytochrome P450"/>
    <property type="match status" value="1"/>
</dbReference>
<dbReference type="InterPro" id="IPR017972">
    <property type="entry name" value="Cyt_P450_CS"/>
</dbReference>
<evidence type="ECO:0000256" key="7">
    <source>
        <dbReference type="ARBA" id="ARBA00023004"/>
    </source>
</evidence>
<dbReference type="PANTHER" id="PTHR46300">
    <property type="entry name" value="P450, PUTATIVE (EUROFUNG)-RELATED-RELATED"/>
    <property type="match status" value="1"/>
</dbReference>
<keyword evidence="7 9" id="KW-0408">Iron</keyword>
<evidence type="ECO:0000256" key="9">
    <source>
        <dbReference type="PIRSR" id="PIRSR602401-1"/>
    </source>
</evidence>
<evidence type="ECO:0000256" key="10">
    <source>
        <dbReference type="RuleBase" id="RU000461"/>
    </source>
</evidence>
<feature type="non-terminal residue" evidence="11">
    <location>
        <position position="428"/>
    </location>
</feature>
<evidence type="ECO:0000313" key="12">
    <source>
        <dbReference type="Proteomes" id="UP001140091"/>
    </source>
</evidence>
<name>A0A9W8MGR9_9AGAR</name>
<comment type="cofactor">
    <cofactor evidence="1 9">
        <name>heme</name>
        <dbReference type="ChEBI" id="CHEBI:30413"/>
    </cofactor>
</comment>
<sequence length="428" mass="47540">MGFVIIHASSSVLVQVPAGRRKNRRVAHHSLHPVAVKKYRPQMTKSARTLLKRLLDDPNSLNIIPHLRHMAGETILSIAYGIQIQEENDPYLERSRVGSETLTSAAVPGAYLVDSFPLLKHVPAWFPGASFRRKAHEWRKASRDMLELPYAKAKKAFESGTPTASVVSTCLQKVAEGTADEAFTEETIKGVAGTLFTAGSDTTVSVIASCILGLLEHPEILKKAQAQIDSIVKPGNLPEFEHESSLPYITAITYESLRWRDVTPIAVPHLLSTEDEYEGYRFPAGAVIIPNAWAMLHDETVYPDPFTFNPDRFINADTGQVDFTGTRDPSHACWGFGRRLCAGRHMAFSAIWMAVASLVSVFDIEKATAIVRVTGEDGIEREEERTVELTHEYVSALAIMPKPFECVIKPRSKEKEDLIRASFLQAYN</sequence>
<protein>
    <recommendedName>
        <fullName evidence="13">Cytochrome P450</fullName>
    </recommendedName>
</protein>
<dbReference type="GO" id="GO:0005506">
    <property type="term" value="F:iron ion binding"/>
    <property type="evidence" value="ECO:0007669"/>
    <property type="project" value="InterPro"/>
</dbReference>
<dbReference type="AlphaFoldDB" id="A0A9W8MGR9"/>
<evidence type="ECO:0000256" key="4">
    <source>
        <dbReference type="ARBA" id="ARBA00022617"/>
    </source>
</evidence>
<dbReference type="Pfam" id="PF00067">
    <property type="entry name" value="p450"/>
    <property type="match status" value="1"/>
</dbReference>
<dbReference type="GO" id="GO:0020037">
    <property type="term" value="F:heme binding"/>
    <property type="evidence" value="ECO:0007669"/>
    <property type="project" value="InterPro"/>
</dbReference>
<dbReference type="EMBL" id="JANBPK010000926">
    <property type="protein sequence ID" value="KAJ2928448.1"/>
    <property type="molecule type" value="Genomic_DNA"/>
</dbReference>
<dbReference type="PROSITE" id="PS00086">
    <property type="entry name" value="CYTOCHROME_P450"/>
    <property type="match status" value="1"/>
</dbReference>
<dbReference type="Proteomes" id="UP001140091">
    <property type="component" value="Unassembled WGS sequence"/>
</dbReference>
<keyword evidence="12" id="KW-1185">Reference proteome</keyword>
<dbReference type="PANTHER" id="PTHR46300:SF7">
    <property type="entry name" value="P450, PUTATIVE (EUROFUNG)-RELATED"/>
    <property type="match status" value="1"/>
</dbReference>
<comment type="caution">
    <text evidence="11">The sequence shown here is derived from an EMBL/GenBank/DDBJ whole genome shotgun (WGS) entry which is preliminary data.</text>
</comment>
<reference evidence="11" key="1">
    <citation type="submission" date="2022-06" db="EMBL/GenBank/DDBJ databases">
        <title>Genome Sequence of Candolleomyces eurysporus.</title>
        <authorList>
            <person name="Buettner E."/>
        </authorList>
    </citation>
    <scope>NUCLEOTIDE SEQUENCE</scope>
    <source>
        <strain evidence="11">VTCC 930004</strain>
    </source>
</reference>
<evidence type="ECO:0000256" key="3">
    <source>
        <dbReference type="ARBA" id="ARBA00010617"/>
    </source>
</evidence>
<evidence type="ECO:0008006" key="13">
    <source>
        <dbReference type="Google" id="ProtNLM"/>
    </source>
</evidence>
<proteinExistence type="inferred from homology"/>